<dbReference type="EMBL" id="LN879502">
    <property type="protein sequence ID" value="CUI16028.1"/>
    <property type="molecule type" value="Genomic_DNA"/>
</dbReference>
<organism evidence="1 2">
    <name type="scientific">Candidatus Protochlamydia naegleriophila</name>
    <dbReference type="NCBI Taxonomy" id="389348"/>
    <lineage>
        <taxon>Bacteria</taxon>
        <taxon>Pseudomonadati</taxon>
        <taxon>Chlamydiota</taxon>
        <taxon>Chlamydiia</taxon>
        <taxon>Parachlamydiales</taxon>
        <taxon>Parachlamydiaceae</taxon>
        <taxon>Candidatus Protochlamydia</taxon>
    </lineage>
</organism>
<evidence type="ECO:0000313" key="2">
    <source>
        <dbReference type="Proteomes" id="UP000069902"/>
    </source>
</evidence>
<dbReference type="InterPro" id="IPR035901">
    <property type="entry name" value="GIY-YIG_endonuc_sf"/>
</dbReference>
<dbReference type="PATRIC" id="fig|389348.3.peg.443"/>
<accession>A0A0U5CN24</accession>
<name>A0A0U5CN24_9BACT</name>
<reference evidence="2" key="1">
    <citation type="submission" date="2015-09" db="EMBL/GenBank/DDBJ databases">
        <authorList>
            <person name="Bertelli C."/>
        </authorList>
    </citation>
    <scope>NUCLEOTIDE SEQUENCE [LARGE SCALE GENOMIC DNA]</scope>
    <source>
        <strain evidence="2">KNic</strain>
    </source>
</reference>
<dbReference type="AlphaFoldDB" id="A0A0U5CN24"/>
<dbReference type="RefSeq" id="WP_059059969.1">
    <property type="nucleotide sequence ID" value="NZ_LN879502.1"/>
</dbReference>
<keyword evidence="2" id="KW-1185">Reference proteome</keyword>
<sequence>MLNAFNNIFNVVEIDWNNHSFHSDEEVVIDGSVSGGFDEEDTLFRPIKSQKVKYFSSPSSHASPYQPEESVSWKTQWVALSGLGGIRRRLFDDDEYSCNDDSFNSCLTTQEEYSDFSEEEVIPFPDFGEAMLVDVKQEELPIKEEEEWPVEVEGPTEEDKISQERLRFFTDKEPEQWFSLFSSENKITATIPSQIGRIKKLIYVFRNTENNKLLIGKTGQSFSDRLSGYKQAFNSDEVDLDEQEFIADVRKNPGQFEVGILHALTEEEDLNAFETQFIDCKEAVCSLYNRRKGGAGGLARSEEKPTFYAIPKDCPITPVKRYPYKTNKNGQIRLQLTPGFHRTVKKLSSSRTSPAQGFLYSIKSISSEKRYVGGTMQESPSDRLKQHGYGAEVYHSENEEKFDPKAKGGALHPAMGKNPLDFTAGFLPIRYDVESMSDEEKEKYHIVTTLGEAERKTIELVGSLVSKKGFNCNKGGGGPIADYKKRLLAVCKKRKIDEVLE</sequence>
<dbReference type="InParanoid" id="A0A0U5CN24"/>
<proteinExistence type="predicted"/>
<dbReference type="KEGG" id="pnl:PNK_0396"/>
<dbReference type="Gene3D" id="3.40.1440.10">
    <property type="entry name" value="GIY-YIG endonuclease"/>
    <property type="match status" value="1"/>
</dbReference>
<protein>
    <submittedName>
        <fullName evidence="1">Uncharacterized protein</fullName>
    </submittedName>
</protein>
<gene>
    <name evidence="1" type="ORF">PNK_0396</name>
</gene>
<dbReference type="Proteomes" id="UP000069902">
    <property type="component" value="Chromosome cPNK"/>
</dbReference>
<evidence type="ECO:0000313" key="1">
    <source>
        <dbReference type="EMBL" id="CUI16028.1"/>
    </source>
</evidence>